<evidence type="ECO:0000256" key="2">
    <source>
        <dbReference type="ARBA" id="ARBA00022475"/>
    </source>
</evidence>
<comment type="caution">
    <text evidence="9">Lacks conserved residue(s) required for the propagation of feature annotation.</text>
</comment>
<dbReference type="GO" id="GO:0004190">
    <property type="term" value="F:aspartic-type endopeptidase activity"/>
    <property type="evidence" value="ECO:0007669"/>
    <property type="project" value="UniProtKB-UniRule"/>
</dbReference>
<reference evidence="12" key="1">
    <citation type="submission" date="2023-05" db="EMBL/GenBank/DDBJ databases">
        <authorList>
            <person name="Du J."/>
        </authorList>
    </citation>
    <scope>NUCLEOTIDE SEQUENCE</scope>
    <source>
        <strain evidence="12">UMB1064</strain>
    </source>
</reference>
<keyword evidence="2 9" id="KW-1003">Cell membrane</keyword>
<evidence type="ECO:0000313" key="12">
    <source>
        <dbReference type="EMBL" id="MEO3716562.1"/>
    </source>
</evidence>
<evidence type="ECO:0000256" key="6">
    <source>
        <dbReference type="ARBA" id="ARBA00022801"/>
    </source>
</evidence>
<feature type="transmembrane region" description="Helical" evidence="9">
    <location>
        <begin position="136"/>
        <end position="158"/>
    </location>
</feature>
<keyword evidence="3 9" id="KW-0645">Protease</keyword>
<dbReference type="RefSeq" id="WP_070628886.1">
    <property type="nucleotide sequence ID" value="NZ_JASOOY020000011.1"/>
</dbReference>
<dbReference type="Pfam" id="PF01252">
    <property type="entry name" value="Peptidase_A8"/>
    <property type="match status" value="1"/>
</dbReference>
<comment type="function">
    <text evidence="9 10">This protein specifically catalyzes the removal of signal peptides from prolipoproteins.</text>
</comment>
<evidence type="ECO:0000256" key="10">
    <source>
        <dbReference type="RuleBase" id="RU000594"/>
    </source>
</evidence>
<gene>
    <name evidence="9 12" type="primary">lspA</name>
    <name evidence="12" type="ORF">QP460_003010</name>
</gene>
<comment type="similarity">
    <text evidence="1 9 11">Belongs to the peptidase A8 family.</text>
</comment>
<keyword evidence="4 9" id="KW-0812">Transmembrane</keyword>
<dbReference type="EC" id="3.4.23.36" evidence="9"/>
<dbReference type="HAMAP" id="MF_00161">
    <property type="entry name" value="LspA"/>
    <property type="match status" value="1"/>
</dbReference>
<dbReference type="PRINTS" id="PR00781">
    <property type="entry name" value="LIPOSIGPTASE"/>
</dbReference>
<accession>A0AAW9SSE2</accession>
<dbReference type="AlphaFoldDB" id="A0AAW9SSE2"/>
<evidence type="ECO:0000256" key="1">
    <source>
        <dbReference type="ARBA" id="ARBA00006139"/>
    </source>
</evidence>
<evidence type="ECO:0000256" key="11">
    <source>
        <dbReference type="RuleBase" id="RU004181"/>
    </source>
</evidence>
<comment type="subcellular location">
    <subcellularLocation>
        <location evidence="9">Cell membrane</location>
        <topology evidence="9">Multi-pass membrane protein</topology>
    </subcellularLocation>
</comment>
<dbReference type="InterPro" id="IPR001872">
    <property type="entry name" value="Peptidase_A8"/>
</dbReference>
<organism evidence="12 13">
    <name type="scientific">Corynebacterium amycolatum</name>
    <dbReference type="NCBI Taxonomy" id="43765"/>
    <lineage>
        <taxon>Bacteria</taxon>
        <taxon>Bacillati</taxon>
        <taxon>Actinomycetota</taxon>
        <taxon>Actinomycetes</taxon>
        <taxon>Mycobacteriales</taxon>
        <taxon>Corynebacteriaceae</taxon>
        <taxon>Corynebacterium</taxon>
    </lineage>
</organism>
<keyword evidence="8 9" id="KW-0472">Membrane</keyword>
<evidence type="ECO:0000256" key="8">
    <source>
        <dbReference type="ARBA" id="ARBA00023136"/>
    </source>
</evidence>
<evidence type="ECO:0000313" key="13">
    <source>
        <dbReference type="Proteomes" id="UP001223646"/>
    </source>
</evidence>
<dbReference type="PANTHER" id="PTHR33695">
    <property type="entry name" value="LIPOPROTEIN SIGNAL PEPTIDASE"/>
    <property type="match status" value="1"/>
</dbReference>
<comment type="pathway">
    <text evidence="9">Protein modification; lipoprotein biosynthesis (signal peptide cleavage).</text>
</comment>
<dbReference type="PANTHER" id="PTHR33695:SF1">
    <property type="entry name" value="LIPOPROTEIN SIGNAL PEPTIDASE"/>
    <property type="match status" value="1"/>
</dbReference>
<keyword evidence="7 9" id="KW-1133">Transmembrane helix</keyword>
<dbReference type="NCBIfam" id="TIGR00077">
    <property type="entry name" value="lspA"/>
    <property type="match status" value="1"/>
</dbReference>
<name>A0AAW9SSE2_CORAY</name>
<feature type="active site" evidence="9">
    <location>
        <position position="142"/>
    </location>
</feature>
<comment type="catalytic activity">
    <reaction evidence="9 10">
        <text>Release of signal peptides from bacterial membrane prolipoproteins. Hydrolyzes -Xaa-Yaa-Zaa-|-(S,diacylglyceryl)Cys-, in which Xaa is hydrophobic (preferably Leu), and Yaa (Ala or Ser) and Zaa (Gly or Ala) have small, neutral side chains.</text>
        <dbReference type="EC" id="3.4.23.36"/>
    </reaction>
</comment>
<dbReference type="EMBL" id="JASOOY020000011">
    <property type="protein sequence ID" value="MEO3716562.1"/>
    <property type="molecule type" value="Genomic_DNA"/>
</dbReference>
<comment type="caution">
    <text evidence="12">The sequence shown here is derived from an EMBL/GenBank/DDBJ whole genome shotgun (WGS) entry which is preliminary data.</text>
</comment>
<reference evidence="12" key="2">
    <citation type="submission" date="2024-05" db="EMBL/GenBank/DDBJ databases">
        <authorList>
            <person name="Wolfe A."/>
        </authorList>
    </citation>
    <scope>NUCLEOTIDE SEQUENCE</scope>
    <source>
        <strain evidence="12">UMB1064</strain>
    </source>
</reference>
<feature type="transmembrane region" description="Helical" evidence="9">
    <location>
        <begin position="61"/>
        <end position="83"/>
    </location>
</feature>
<dbReference type="GO" id="GO:0005886">
    <property type="term" value="C:plasma membrane"/>
    <property type="evidence" value="ECO:0007669"/>
    <property type="project" value="UniProtKB-SubCell"/>
</dbReference>
<keyword evidence="5 9" id="KW-0064">Aspartyl protease</keyword>
<proteinExistence type="inferred from homology"/>
<protein>
    <recommendedName>
        <fullName evidence="9">Lipoprotein signal peptidase</fullName>
        <ecNumber evidence="9">3.4.23.36</ecNumber>
    </recommendedName>
    <alternativeName>
        <fullName evidence="9">Prolipoprotein signal peptidase</fullName>
    </alternativeName>
    <alternativeName>
        <fullName evidence="9">Signal peptidase II</fullName>
        <shortName evidence="9">SPase II</shortName>
    </alternativeName>
</protein>
<keyword evidence="6 9" id="KW-0378">Hydrolase</keyword>
<dbReference type="Proteomes" id="UP001223646">
    <property type="component" value="Unassembled WGS sequence"/>
</dbReference>
<evidence type="ECO:0000256" key="7">
    <source>
        <dbReference type="ARBA" id="ARBA00022989"/>
    </source>
</evidence>
<evidence type="ECO:0000256" key="9">
    <source>
        <dbReference type="HAMAP-Rule" id="MF_00161"/>
    </source>
</evidence>
<sequence>MTKKETRTYFPRRGILAAVIVSVAIVDQLTKIIALKTLDGRPAVQVLGDLFELRLVFNPGAAFSFGTNATWVFTTLQLVYILAVMCFSHWLRSPISATAAGLIAGGALGNLIDRLFREPGFYVGHVVDFLSVKGFAVFNIADSAITVGVIILVIWMVFSKEPDLFADHIAAEKKSAQKNQKQSAEGGQQ</sequence>
<evidence type="ECO:0000256" key="4">
    <source>
        <dbReference type="ARBA" id="ARBA00022692"/>
    </source>
</evidence>
<dbReference type="PROSITE" id="PS00855">
    <property type="entry name" value="SPASE_II"/>
    <property type="match status" value="1"/>
</dbReference>
<dbReference type="GO" id="GO:0006508">
    <property type="term" value="P:proteolysis"/>
    <property type="evidence" value="ECO:0007669"/>
    <property type="project" value="UniProtKB-KW"/>
</dbReference>
<feature type="active site" evidence="9">
    <location>
        <position position="128"/>
    </location>
</feature>
<evidence type="ECO:0000256" key="3">
    <source>
        <dbReference type="ARBA" id="ARBA00022670"/>
    </source>
</evidence>
<evidence type="ECO:0000256" key="5">
    <source>
        <dbReference type="ARBA" id="ARBA00022750"/>
    </source>
</evidence>